<dbReference type="EMBL" id="JAODUO010000142">
    <property type="protein sequence ID" value="KAK2188125.1"/>
    <property type="molecule type" value="Genomic_DNA"/>
</dbReference>
<feature type="region of interest" description="Disordered" evidence="1">
    <location>
        <begin position="76"/>
        <end position="110"/>
    </location>
</feature>
<evidence type="ECO:0000313" key="3">
    <source>
        <dbReference type="Proteomes" id="UP001209878"/>
    </source>
</evidence>
<feature type="compositionally biased region" description="Polar residues" evidence="1">
    <location>
        <begin position="91"/>
        <end position="104"/>
    </location>
</feature>
<evidence type="ECO:0000256" key="1">
    <source>
        <dbReference type="SAM" id="MobiDB-lite"/>
    </source>
</evidence>
<organism evidence="2 3">
    <name type="scientific">Ridgeia piscesae</name>
    <name type="common">Tubeworm</name>
    <dbReference type="NCBI Taxonomy" id="27915"/>
    <lineage>
        <taxon>Eukaryota</taxon>
        <taxon>Metazoa</taxon>
        <taxon>Spiralia</taxon>
        <taxon>Lophotrochozoa</taxon>
        <taxon>Annelida</taxon>
        <taxon>Polychaeta</taxon>
        <taxon>Sedentaria</taxon>
        <taxon>Canalipalpata</taxon>
        <taxon>Sabellida</taxon>
        <taxon>Siboglinidae</taxon>
        <taxon>Ridgeia</taxon>
    </lineage>
</organism>
<name>A0AAD9P4T2_RIDPI</name>
<keyword evidence="3" id="KW-1185">Reference proteome</keyword>
<comment type="caution">
    <text evidence="2">The sequence shown here is derived from an EMBL/GenBank/DDBJ whole genome shotgun (WGS) entry which is preliminary data.</text>
</comment>
<accession>A0AAD9P4T2</accession>
<dbReference type="Proteomes" id="UP001209878">
    <property type="component" value="Unassembled WGS sequence"/>
</dbReference>
<evidence type="ECO:0000313" key="2">
    <source>
        <dbReference type="EMBL" id="KAK2188125.1"/>
    </source>
</evidence>
<gene>
    <name evidence="2" type="ORF">NP493_143g01036</name>
</gene>
<reference evidence="2" key="1">
    <citation type="journal article" date="2023" name="Mol. Biol. Evol.">
        <title>Third-Generation Sequencing Reveals the Adaptive Role of the Epigenome in Three Deep-Sea Polychaetes.</title>
        <authorList>
            <person name="Perez M."/>
            <person name="Aroh O."/>
            <person name="Sun Y."/>
            <person name="Lan Y."/>
            <person name="Juniper S.K."/>
            <person name="Young C.R."/>
            <person name="Angers B."/>
            <person name="Qian P.Y."/>
        </authorList>
    </citation>
    <scope>NUCLEOTIDE SEQUENCE</scope>
    <source>
        <strain evidence="2">R07B-5</strain>
    </source>
</reference>
<dbReference type="AlphaFoldDB" id="A0AAD9P4T2"/>
<proteinExistence type="predicted"/>
<sequence length="160" mass="17942">MRIQLQKRFGLREVAVSALITAIMNGLSSRCDWNIERGWFDHRRLPLTQYSIISTSQPLAMFGAVFKQHQEDAMCSSLTNTKEGSDPHPGRQSNSMAKSRASGNQKDRDRRLSHVVAALLQEGPGKFYLSLSPQPLGSVDSYSLAAFTRRPCDTRTQCRL</sequence>
<protein>
    <submittedName>
        <fullName evidence="2">Uncharacterized protein</fullName>
    </submittedName>
</protein>